<dbReference type="InterPro" id="IPR031165">
    <property type="entry name" value="GNAT_YJDJ"/>
</dbReference>
<accession>A0A858BXU9</accession>
<dbReference type="InterPro" id="IPR045057">
    <property type="entry name" value="Gcn5-rel_NAT"/>
</dbReference>
<dbReference type="Proteomes" id="UP000466848">
    <property type="component" value="Chromosome"/>
</dbReference>
<organism evidence="2 3">
    <name type="scientific">Aminipila butyrica</name>
    <dbReference type="NCBI Taxonomy" id="433296"/>
    <lineage>
        <taxon>Bacteria</taxon>
        <taxon>Bacillati</taxon>
        <taxon>Bacillota</taxon>
        <taxon>Clostridia</taxon>
        <taxon>Peptostreptococcales</taxon>
        <taxon>Anaerovoracaceae</taxon>
        <taxon>Aminipila</taxon>
    </lineage>
</organism>
<dbReference type="Pfam" id="PF14542">
    <property type="entry name" value="Acetyltransf_CG"/>
    <property type="match status" value="1"/>
</dbReference>
<name>A0A858BXU9_9FIRM</name>
<evidence type="ECO:0000259" key="1">
    <source>
        <dbReference type="PROSITE" id="PS51729"/>
    </source>
</evidence>
<dbReference type="Gene3D" id="3.40.630.30">
    <property type="match status" value="1"/>
</dbReference>
<dbReference type="PANTHER" id="PTHR31435">
    <property type="entry name" value="PROTEIN NATD1"/>
    <property type="match status" value="1"/>
</dbReference>
<dbReference type="PROSITE" id="PS51729">
    <property type="entry name" value="GNAT_YJDJ"/>
    <property type="match status" value="1"/>
</dbReference>
<protein>
    <submittedName>
        <fullName evidence="2">N-acetyltransferase</fullName>
    </submittedName>
</protein>
<reference evidence="2 3" key="1">
    <citation type="submission" date="2020-02" db="EMBL/GenBank/DDBJ databases">
        <authorList>
            <person name="Kim Y.B."/>
            <person name="Roh S.W."/>
        </authorList>
    </citation>
    <scope>NUCLEOTIDE SEQUENCE [LARGE SCALE GENOMIC DNA]</scope>
    <source>
        <strain evidence="2 3">DSM 103574</strain>
    </source>
</reference>
<dbReference type="KEGG" id="abut:Ami103574_14535"/>
<evidence type="ECO:0000313" key="3">
    <source>
        <dbReference type="Proteomes" id="UP000466848"/>
    </source>
</evidence>
<proteinExistence type="predicted"/>
<dbReference type="AlphaFoldDB" id="A0A858BXU9"/>
<dbReference type="EMBL" id="CP048649">
    <property type="protein sequence ID" value="QIB70793.1"/>
    <property type="molecule type" value="Genomic_DNA"/>
</dbReference>
<sequence length="86" mass="9832">MIFKYQSNRIYHANQQGKVLAEILFPYEEGNIANITHTVVDDSLKGQGIAGKLVQMAVEEIERSHKTPKFTCPYAAKWAEKNYKKC</sequence>
<evidence type="ECO:0000313" key="2">
    <source>
        <dbReference type="EMBL" id="QIB70793.1"/>
    </source>
</evidence>
<dbReference type="PANTHER" id="PTHR31435:SF10">
    <property type="entry name" value="BSR4717 PROTEIN"/>
    <property type="match status" value="1"/>
</dbReference>
<keyword evidence="2" id="KW-0808">Transferase</keyword>
<feature type="domain" description="N-acetyltransferase" evidence="1">
    <location>
        <begin position="3"/>
        <end position="86"/>
    </location>
</feature>
<gene>
    <name evidence="2" type="ORF">Ami103574_14535</name>
</gene>
<dbReference type="SUPFAM" id="SSF55729">
    <property type="entry name" value="Acyl-CoA N-acyltransferases (Nat)"/>
    <property type="match status" value="1"/>
</dbReference>
<dbReference type="GO" id="GO:0016740">
    <property type="term" value="F:transferase activity"/>
    <property type="evidence" value="ECO:0007669"/>
    <property type="project" value="UniProtKB-KW"/>
</dbReference>
<keyword evidence="3" id="KW-1185">Reference proteome</keyword>
<dbReference type="InterPro" id="IPR016181">
    <property type="entry name" value="Acyl_CoA_acyltransferase"/>
</dbReference>